<dbReference type="Proteomes" id="UP000266426">
    <property type="component" value="Unassembled WGS sequence"/>
</dbReference>
<protein>
    <submittedName>
        <fullName evidence="2">PilZ domain-containing protein</fullName>
    </submittedName>
</protein>
<dbReference type="Pfam" id="PF07238">
    <property type="entry name" value="PilZ"/>
    <property type="match status" value="1"/>
</dbReference>
<evidence type="ECO:0000313" key="2">
    <source>
        <dbReference type="EMBL" id="RJP62019.1"/>
    </source>
</evidence>
<reference evidence="2 3" key="1">
    <citation type="journal article" date="2017" name="ISME J.">
        <title>Energy and carbon metabolisms in a deep terrestrial subsurface fluid microbial community.</title>
        <authorList>
            <person name="Momper L."/>
            <person name="Jungbluth S.P."/>
            <person name="Lee M.D."/>
            <person name="Amend J.P."/>
        </authorList>
    </citation>
    <scope>NUCLEOTIDE SEQUENCE [LARGE SCALE GENOMIC DNA]</scope>
    <source>
        <strain evidence="2">SURF_26</strain>
    </source>
</reference>
<feature type="domain" description="PilZ" evidence="1">
    <location>
        <begin position="3"/>
        <end position="105"/>
    </location>
</feature>
<organism evidence="2 3">
    <name type="scientific">Candidatus Auribacter fodinae</name>
    <dbReference type="NCBI Taxonomy" id="2093366"/>
    <lineage>
        <taxon>Bacteria</taxon>
        <taxon>Pseudomonadati</taxon>
        <taxon>Candidatus Auribacterota</taxon>
        <taxon>Candidatus Auribacteria</taxon>
        <taxon>Candidatus Auribacterales</taxon>
        <taxon>Candidatus Auribacteraceae</taxon>
        <taxon>Candidatus Auribacter</taxon>
    </lineage>
</organism>
<name>A0A3A4R6H3_9BACT</name>
<dbReference type="SUPFAM" id="SSF141371">
    <property type="entry name" value="PilZ domain-like"/>
    <property type="match status" value="1"/>
</dbReference>
<evidence type="ECO:0000259" key="1">
    <source>
        <dbReference type="Pfam" id="PF07238"/>
    </source>
</evidence>
<dbReference type="GO" id="GO:0035438">
    <property type="term" value="F:cyclic-di-GMP binding"/>
    <property type="evidence" value="ECO:0007669"/>
    <property type="project" value="InterPro"/>
</dbReference>
<gene>
    <name evidence="2" type="ORF">C4541_00345</name>
</gene>
<accession>A0A3A4R6H3</accession>
<dbReference type="InterPro" id="IPR009875">
    <property type="entry name" value="PilZ_domain"/>
</dbReference>
<dbReference type="EMBL" id="QZJZ01000005">
    <property type="protein sequence ID" value="RJP62019.1"/>
    <property type="molecule type" value="Genomic_DNA"/>
</dbReference>
<sequence length="109" mass="12713">MRERRKYERYQHNVPISIEWDGEEFEGKLVNLSMTGAGCFVRKRFPLYAEITVAVQAKDPFTGDGEPFRCQATVVRCCKVGTDREYQLGLFFTHLTEENLAQIMDMAYY</sequence>
<proteinExistence type="predicted"/>
<evidence type="ECO:0000313" key="3">
    <source>
        <dbReference type="Proteomes" id="UP000266426"/>
    </source>
</evidence>
<dbReference type="AlphaFoldDB" id="A0A3A4R6H3"/>
<dbReference type="Gene3D" id="2.40.10.220">
    <property type="entry name" value="predicted glycosyltransferase like domains"/>
    <property type="match status" value="1"/>
</dbReference>
<comment type="caution">
    <text evidence="2">The sequence shown here is derived from an EMBL/GenBank/DDBJ whole genome shotgun (WGS) entry which is preliminary data.</text>
</comment>